<keyword evidence="4" id="KW-0862">Zinc</keyword>
<dbReference type="Proteomes" id="UP000694924">
    <property type="component" value="Unplaced"/>
</dbReference>
<keyword evidence="3 5" id="KW-0479">Metal-binding</keyword>
<evidence type="ECO:0000313" key="10">
    <source>
        <dbReference type="RefSeq" id="XP_015181271.1"/>
    </source>
</evidence>
<dbReference type="GeneID" id="107068926"/>
<dbReference type="InterPro" id="IPR038765">
    <property type="entry name" value="Papain-like_cys_pep_sf"/>
</dbReference>
<dbReference type="Gene3D" id="3.30.40.10">
    <property type="entry name" value="Zinc/RING finger domain, C3HC4 (zinc finger)"/>
    <property type="match status" value="1"/>
</dbReference>
<organism evidence="9 10">
    <name type="scientific">Polistes dominula</name>
    <name type="common">European paper wasp</name>
    <name type="synonym">Vespa dominula</name>
    <dbReference type="NCBI Taxonomy" id="743375"/>
    <lineage>
        <taxon>Eukaryota</taxon>
        <taxon>Metazoa</taxon>
        <taxon>Ecdysozoa</taxon>
        <taxon>Arthropoda</taxon>
        <taxon>Hexapoda</taxon>
        <taxon>Insecta</taxon>
        <taxon>Pterygota</taxon>
        <taxon>Neoptera</taxon>
        <taxon>Endopterygota</taxon>
        <taxon>Hymenoptera</taxon>
        <taxon>Apocrita</taxon>
        <taxon>Aculeata</taxon>
        <taxon>Vespoidea</taxon>
        <taxon>Vespidae</taxon>
        <taxon>Polistinae</taxon>
        <taxon>Polistini</taxon>
        <taxon>Polistes</taxon>
    </lineage>
</organism>
<evidence type="ECO:0000259" key="8">
    <source>
        <dbReference type="PROSITE" id="PS50235"/>
    </source>
</evidence>
<evidence type="ECO:0000256" key="1">
    <source>
        <dbReference type="ARBA" id="ARBA00000707"/>
    </source>
</evidence>
<dbReference type="InterPro" id="IPR050185">
    <property type="entry name" value="Ub_carboxyl-term_hydrolase"/>
</dbReference>
<evidence type="ECO:0000256" key="4">
    <source>
        <dbReference type="ARBA" id="ARBA00022833"/>
    </source>
</evidence>
<keyword evidence="3 5" id="KW-0863">Zinc-finger</keyword>
<dbReference type="InterPro" id="IPR028889">
    <property type="entry name" value="USP"/>
</dbReference>
<dbReference type="SUPFAM" id="SSF57850">
    <property type="entry name" value="RING/U-box"/>
    <property type="match status" value="1"/>
</dbReference>
<dbReference type="Gene3D" id="3.90.70.10">
    <property type="entry name" value="Cysteine proteinases"/>
    <property type="match status" value="2"/>
</dbReference>
<dbReference type="InterPro" id="IPR018200">
    <property type="entry name" value="USP_CS"/>
</dbReference>
<dbReference type="InterPro" id="IPR013083">
    <property type="entry name" value="Znf_RING/FYVE/PHD"/>
</dbReference>
<protein>
    <recommendedName>
        <fullName evidence="2">ubiquitinyl hydrolase 1</fullName>
        <ecNumber evidence="2">3.4.19.12</ecNumber>
    </recommendedName>
</protein>
<keyword evidence="9" id="KW-1185">Reference proteome</keyword>
<dbReference type="SUPFAM" id="SSF54001">
    <property type="entry name" value="Cysteine proteinases"/>
    <property type="match status" value="1"/>
</dbReference>
<proteinExistence type="predicted"/>
<evidence type="ECO:0000256" key="5">
    <source>
        <dbReference type="PROSITE-ProRule" id="PRU00175"/>
    </source>
</evidence>
<dbReference type="RefSeq" id="XP_015181271.1">
    <property type="nucleotide sequence ID" value="XM_015325785.1"/>
</dbReference>
<evidence type="ECO:0000256" key="3">
    <source>
        <dbReference type="ARBA" id="ARBA00022771"/>
    </source>
</evidence>
<dbReference type="PANTHER" id="PTHR21646:SF35">
    <property type="match status" value="1"/>
</dbReference>
<dbReference type="EC" id="3.4.19.12" evidence="2"/>
<feature type="domain" description="RING-type" evidence="7">
    <location>
        <begin position="716"/>
        <end position="761"/>
    </location>
</feature>
<dbReference type="PROSITE" id="PS00972">
    <property type="entry name" value="USP_1"/>
    <property type="match status" value="1"/>
</dbReference>
<dbReference type="Pfam" id="PF00443">
    <property type="entry name" value="UCH"/>
    <property type="match status" value="1"/>
</dbReference>
<name>A0ABM1IM34_POLDO</name>
<dbReference type="PROSITE" id="PS50089">
    <property type="entry name" value="ZF_RING_2"/>
    <property type="match status" value="1"/>
</dbReference>
<dbReference type="PANTHER" id="PTHR21646">
    <property type="entry name" value="UBIQUITIN CARBOXYL-TERMINAL HYDROLASE"/>
    <property type="match status" value="1"/>
</dbReference>
<dbReference type="InterPro" id="IPR001394">
    <property type="entry name" value="Peptidase_C19_UCH"/>
</dbReference>
<feature type="domain" description="USP" evidence="8">
    <location>
        <begin position="155"/>
        <end position="868"/>
    </location>
</feature>
<evidence type="ECO:0000256" key="2">
    <source>
        <dbReference type="ARBA" id="ARBA00012759"/>
    </source>
</evidence>
<dbReference type="PROSITE" id="PS50235">
    <property type="entry name" value="USP_3"/>
    <property type="match status" value="1"/>
</dbReference>
<feature type="region of interest" description="Disordered" evidence="6">
    <location>
        <begin position="63"/>
        <end position="85"/>
    </location>
</feature>
<evidence type="ECO:0000256" key="6">
    <source>
        <dbReference type="SAM" id="MobiDB-lite"/>
    </source>
</evidence>
<reference evidence="10" key="1">
    <citation type="submission" date="2025-08" db="UniProtKB">
        <authorList>
            <consortium name="RefSeq"/>
        </authorList>
    </citation>
    <scope>IDENTIFICATION</scope>
    <source>
        <tissue evidence="10">Whole body</tissue>
    </source>
</reference>
<accession>A0ABM1IM34</accession>
<comment type="catalytic activity">
    <reaction evidence="1">
        <text>Thiol-dependent hydrolysis of ester, thioester, amide, peptide and isopeptide bonds formed by the C-terminal Gly of ubiquitin (a 76-residue protein attached to proteins as an intracellular targeting signal).</text>
        <dbReference type="EC" id="3.4.19.12"/>
    </reaction>
</comment>
<evidence type="ECO:0000259" key="7">
    <source>
        <dbReference type="PROSITE" id="PS50089"/>
    </source>
</evidence>
<sequence>MESQLNSSKLENVSMIESSEIFHLSEVPEISEVLEPTGLSPLTSSLDQTLTLQAENMTIEELWPEASSPVSDRPIPLPPAPESELSDFRDVDFRDSNTDTNVDSGALVQYGPLFPPSGTPALNNIFAETGDVQDDSTMGPLPGHTEIVVLSVGVCGLRNLGNTCFMAAGLQCLTATPPVLHHFLNLEEKGEKLPPPGSLMAHFSGLLCKMWSGKYSALKPTEFKQTLGVYHSQFKDYRQHDCQEFLALLLDSLHEQMNTAKSSKNCHVPVSTSTAKSSFTLVENSNGKNVSSATATRNSNCASDFLEAYNCLPTLDSPNSPNLTMAGSLRDFNSPVCELDSTANSPRCSPLNDDDDEETLDSEEMMNTKSGSFIHNEVNEGSSDACSLLNSWDKLYKNVPQFRGLYDIHKEAKTSNANFLVTQQECNNEIHYDSQKFPKENVRRMPLDNSNLMENHDFDNKSVSIKRIKEVNIQKSNREVDCVSSCSDLEYDRDLEKCNVKRMRLEDQEKNHKCDGLSGTMQCLRTLQPGENGSVIPQDEADKHWAKHLRCNNSIIVDTFQGQFKSTVICAVCKHVSVTYEPFMYLSVPLPRAMERQFTITYVPAYGARPIRCVVSLNKQSRIGKLKEELLHTLEKETVSLSNIAMAEIFENHISKILVDDNTLLRQVDDTNRSIYAFELTDPPDACTILSDSGGDRLIEAESCQKGTAANEAIQCTICLDDTGVDFKKHEANNCSLIICDSCIENCPRNQGDQKVCPICRIDITDFTKVDHTSRPRPVVRILNVPLVLRHDTTHEASNNHKSTNLFGHPYLVRLPSRVNAKDLYDVVRKNIPQEGHYTVHFVDGQVRISLLTFYLSYIGSSLLSMYV</sequence>
<dbReference type="InterPro" id="IPR001841">
    <property type="entry name" value="Znf_RING"/>
</dbReference>
<evidence type="ECO:0000313" key="9">
    <source>
        <dbReference type="Proteomes" id="UP000694924"/>
    </source>
</evidence>
<gene>
    <name evidence="10" type="primary">LOC107068926</name>
</gene>